<dbReference type="AlphaFoldDB" id="A0A418SSS3"/>
<evidence type="ECO:0000256" key="1">
    <source>
        <dbReference type="SAM" id="MobiDB-lite"/>
    </source>
</evidence>
<dbReference type="EMBL" id="QZCG01000009">
    <property type="protein sequence ID" value="RJE84021.1"/>
    <property type="molecule type" value="Genomic_DNA"/>
</dbReference>
<organism evidence="2 3">
    <name type="scientific">Paracoccus onubensis</name>
    <dbReference type="NCBI Taxonomy" id="1675788"/>
    <lineage>
        <taxon>Bacteria</taxon>
        <taxon>Pseudomonadati</taxon>
        <taxon>Pseudomonadota</taxon>
        <taxon>Alphaproteobacteria</taxon>
        <taxon>Rhodobacterales</taxon>
        <taxon>Paracoccaceae</taxon>
        <taxon>Paracoccus</taxon>
    </lineage>
</organism>
<feature type="compositionally biased region" description="Basic residues" evidence="1">
    <location>
        <begin position="156"/>
        <end position="165"/>
    </location>
</feature>
<dbReference type="OrthoDB" id="7564032at2"/>
<comment type="caution">
    <text evidence="2">The sequence shown here is derived from an EMBL/GenBank/DDBJ whole genome shotgun (WGS) entry which is preliminary data.</text>
</comment>
<proteinExistence type="predicted"/>
<protein>
    <submittedName>
        <fullName evidence="2">Uncharacterized protein</fullName>
    </submittedName>
</protein>
<evidence type="ECO:0000313" key="3">
    <source>
        <dbReference type="Proteomes" id="UP000284202"/>
    </source>
</evidence>
<reference evidence="3" key="1">
    <citation type="submission" date="2018-09" db="EMBL/GenBank/DDBJ databases">
        <title>Acidovorax cavernicola nov. sp. isolated from Gruta de las Maravillas (Aracena, Spain).</title>
        <authorList>
            <person name="Jurado V."/>
            <person name="Gutierrez-Patricio S."/>
            <person name="Gonzalez-Pimentel J.L."/>
            <person name="Miller A.Z."/>
            <person name="Laiz L."/>
            <person name="Saiz-Jimenez C."/>
        </authorList>
    </citation>
    <scope>NUCLEOTIDE SEQUENCE [LARGE SCALE GENOMIC DNA]</scope>
    <source>
        <strain evidence="3">1011MAR3C25</strain>
    </source>
</reference>
<name>A0A418SSS3_9RHOB</name>
<sequence length="240" mass="27398">MLKIAIEDRQLRKNMRQLAERDVRWAAKFALDDTAVDVLTHVQDRMGEVFDRPTRFTKNAFMVKKAHTRDLEAQVTERPSVGRRHYLKAQEFGGQRRQTGLESLLDARLGYDGIISAVTPAGGAKLNAYGNWSTGERNQALSAVQAQRDATANTTKRSRRRNRKRAGFFVPRAGSKLSPGIWKRNADGSIQKVMHFTRAIPVYDERLGFFDGAEQVWRDRLPLHLRRTIGRAVDRMHSRA</sequence>
<evidence type="ECO:0000313" key="2">
    <source>
        <dbReference type="EMBL" id="RJE84021.1"/>
    </source>
</evidence>
<feature type="region of interest" description="Disordered" evidence="1">
    <location>
        <begin position="145"/>
        <end position="165"/>
    </location>
</feature>
<keyword evidence="3" id="KW-1185">Reference proteome</keyword>
<accession>A0A418SSS3</accession>
<dbReference type="RefSeq" id="WP_119749739.1">
    <property type="nucleotide sequence ID" value="NZ_QZCG01000009.1"/>
</dbReference>
<gene>
    <name evidence="2" type="ORF">D3P04_13475</name>
</gene>
<dbReference type="Proteomes" id="UP000284202">
    <property type="component" value="Unassembled WGS sequence"/>
</dbReference>